<sequence length="215" mass="24980">FDGACLFWTAGGDRWTQTIVKQEKHLGDLGEEVLVMHRKESSTDGCLLEDTAKPEMLKTGGEMGHKFADVSRLVKGARRRKGEEGKCRYEVVGGEHIHWRRRRRRRRRREEEEEEEEWKDDTGRSAQRRALCDNELLHFHDRWKMCSTPSSTPPFPPPLRLVRPAYLSGPAAGRGGAWYRMIGTRPSERRSRRELRQWKNLLTLLINFATLPGES</sequence>
<reference evidence="2" key="1">
    <citation type="submission" date="2020-03" db="EMBL/GenBank/DDBJ databases">
        <authorList>
            <person name="Weist P."/>
        </authorList>
    </citation>
    <scope>NUCLEOTIDE SEQUENCE</scope>
</reference>
<comment type="caution">
    <text evidence="2">The sequence shown here is derived from an EMBL/GenBank/DDBJ whole genome shotgun (WGS) entry which is preliminary data.</text>
</comment>
<proteinExistence type="predicted"/>
<dbReference type="EMBL" id="CADEAL010000444">
    <property type="protein sequence ID" value="CAB1420247.1"/>
    <property type="molecule type" value="Genomic_DNA"/>
</dbReference>
<dbReference type="Proteomes" id="UP001153269">
    <property type="component" value="Unassembled WGS sequence"/>
</dbReference>
<evidence type="ECO:0000313" key="2">
    <source>
        <dbReference type="EMBL" id="CAB1420247.1"/>
    </source>
</evidence>
<accession>A0A9N7TWR3</accession>
<evidence type="ECO:0000256" key="1">
    <source>
        <dbReference type="SAM" id="MobiDB-lite"/>
    </source>
</evidence>
<gene>
    <name evidence="2" type="ORF">PLEPLA_LOCUS8122</name>
</gene>
<keyword evidence="3" id="KW-1185">Reference proteome</keyword>
<name>A0A9N7TWR3_PLEPL</name>
<protein>
    <submittedName>
        <fullName evidence="2">Uncharacterized protein</fullName>
    </submittedName>
</protein>
<evidence type="ECO:0000313" key="3">
    <source>
        <dbReference type="Proteomes" id="UP001153269"/>
    </source>
</evidence>
<dbReference type="AlphaFoldDB" id="A0A9N7TWR3"/>
<feature type="region of interest" description="Disordered" evidence="1">
    <location>
        <begin position="102"/>
        <end position="124"/>
    </location>
</feature>
<feature type="non-terminal residue" evidence="2">
    <location>
        <position position="215"/>
    </location>
</feature>
<organism evidence="2 3">
    <name type="scientific">Pleuronectes platessa</name>
    <name type="common">European plaice</name>
    <dbReference type="NCBI Taxonomy" id="8262"/>
    <lineage>
        <taxon>Eukaryota</taxon>
        <taxon>Metazoa</taxon>
        <taxon>Chordata</taxon>
        <taxon>Craniata</taxon>
        <taxon>Vertebrata</taxon>
        <taxon>Euteleostomi</taxon>
        <taxon>Actinopterygii</taxon>
        <taxon>Neopterygii</taxon>
        <taxon>Teleostei</taxon>
        <taxon>Neoteleostei</taxon>
        <taxon>Acanthomorphata</taxon>
        <taxon>Carangaria</taxon>
        <taxon>Pleuronectiformes</taxon>
        <taxon>Pleuronectoidei</taxon>
        <taxon>Pleuronectidae</taxon>
        <taxon>Pleuronectes</taxon>
    </lineage>
</organism>